<keyword evidence="2" id="KW-1185">Reference proteome</keyword>
<dbReference type="Proteomes" id="UP000034076">
    <property type="component" value="Unassembled WGS sequence"/>
</dbReference>
<protein>
    <submittedName>
        <fullName evidence="1">Uncharacterized protein</fullName>
    </submittedName>
</protein>
<sequence length="45" mass="5431">MQLERSGEEQKKEIAKKRGELYKAEKRIAELDILFKRVYEDNCIM</sequence>
<reference evidence="1 2" key="1">
    <citation type="submission" date="2015-04" db="EMBL/GenBank/DDBJ databases">
        <title>Draft genome sequence of bacteremic isolate Catabacter hongkongensis type strain HKU16T.</title>
        <authorList>
            <person name="Lau S.K."/>
            <person name="Teng J.L."/>
            <person name="Huang Y."/>
            <person name="Curreem S.O."/>
            <person name="Tsui S.K."/>
            <person name="Woo P.C."/>
        </authorList>
    </citation>
    <scope>NUCLEOTIDE SEQUENCE [LARGE SCALE GENOMIC DNA]</scope>
    <source>
        <strain evidence="1 2">HKU16</strain>
    </source>
</reference>
<evidence type="ECO:0000313" key="2">
    <source>
        <dbReference type="Proteomes" id="UP000034076"/>
    </source>
</evidence>
<organism evidence="1 2">
    <name type="scientific">Christensenella hongkongensis</name>
    <dbReference type="NCBI Taxonomy" id="270498"/>
    <lineage>
        <taxon>Bacteria</taxon>
        <taxon>Bacillati</taxon>
        <taxon>Bacillota</taxon>
        <taxon>Clostridia</taxon>
        <taxon>Christensenellales</taxon>
        <taxon>Christensenellaceae</taxon>
        <taxon>Christensenella</taxon>
    </lineage>
</organism>
<comment type="caution">
    <text evidence="1">The sequence shown here is derived from an EMBL/GenBank/DDBJ whole genome shotgun (WGS) entry which is preliminary data.</text>
</comment>
<gene>
    <name evidence="1" type="ORF">CHK_0611</name>
</gene>
<dbReference type="EMBL" id="LAYJ01000053">
    <property type="protein sequence ID" value="KKI51928.1"/>
    <property type="molecule type" value="Genomic_DNA"/>
</dbReference>
<proteinExistence type="predicted"/>
<dbReference type="AlphaFoldDB" id="A0A0M2NIC8"/>
<name>A0A0M2NIC8_9FIRM</name>
<dbReference type="STRING" id="270498.CHK_0611"/>
<evidence type="ECO:0000313" key="1">
    <source>
        <dbReference type="EMBL" id="KKI51928.1"/>
    </source>
</evidence>
<accession>A0A0M2NIC8</accession>